<reference evidence="2 3" key="1">
    <citation type="submission" date="2015-07" db="EMBL/GenBank/DDBJ databases">
        <title>Comparative genomics of the Sigatoka disease complex on banana suggests a link between parallel evolutionary changes in Pseudocercospora fijiensis and Pseudocercospora eumusae and increased virulence on the banana host.</title>
        <authorList>
            <person name="Chang T.-C."/>
            <person name="Salvucci A."/>
            <person name="Crous P.W."/>
            <person name="Stergiopoulos I."/>
        </authorList>
    </citation>
    <scope>NUCLEOTIDE SEQUENCE [LARGE SCALE GENOMIC DNA]</scope>
    <source>
        <strain evidence="2 3">CBS 116634</strain>
    </source>
</reference>
<dbReference type="Proteomes" id="UP000073492">
    <property type="component" value="Unassembled WGS sequence"/>
</dbReference>
<dbReference type="OrthoDB" id="506431at2759"/>
<dbReference type="CDD" id="cd03443">
    <property type="entry name" value="PaaI_thioesterase"/>
    <property type="match status" value="1"/>
</dbReference>
<organism evidence="2 3">
    <name type="scientific">Pseudocercospora musae</name>
    <dbReference type="NCBI Taxonomy" id="113226"/>
    <lineage>
        <taxon>Eukaryota</taxon>
        <taxon>Fungi</taxon>
        <taxon>Dikarya</taxon>
        <taxon>Ascomycota</taxon>
        <taxon>Pezizomycotina</taxon>
        <taxon>Dothideomycetes</taxon>
        <taxon>Dothideomycetidae</taxon>
        <taxon>Mycosphaerellales</taxon>
        <taxon>Mycosphaerellaceae</taxon>
        <taxon>Pseudocercospora</taxon>
    </lineage>
</organism>
<dbReference type="EMBL" id="LFZO01000495">
    <property type="protein sequence ID" value="KXT08070.1"/>
    <property type="molecule type" value="Genomic_DNA"/>
</dbReference>
<dbReference type="InterPro" id="IPR006683">
    <property type="entry name" value="Thioestr_dom"/>
</dbReference>
<protein>
    <recommendedName>
        <fullName evidence="1">Thioesterase domain-containing protein</fullName>
    </recommendedName>
</protein>
<accession>A0A139HZZ7</accession>
<gene>
    <name evidence="2" type="ORF">AC579_3806</name>
</gene>
<name>A0A139HZZ7_9PEZI</name>
<comment type="caution">
    <text evidence="2">The sequence shown here is derived from an EMBL/GenBank/DDBJ whole genome shotgun (WGS) entry which is preliminary data.</text>
</comment>
<evidence type="ECO:0000313" key="3">
    <source>
        <dbReference type="Proteomes" id="UP000073492"/>
    </source>
</evidence>
<keyword evidence="3" id="KW-1185">Reference proteome</keyword>
<evidence type="ECO:0000259" key="1">
    <source>
        <dbReference type="Pfam" id="PF03061"/>
    </source>
</evidence>
<dbReference type="InterPro" id="IPR029069">
    <property type="entry name" value="HotDog_dom_sf"/>
</dbReference>
<feature type="domain" description="Thioesterase" evidence="1">
    <location>
        <begin position="102"/>
        <end position="175"/>
    </location>
</feature>
<evidence type="ECO:0000313" key="2">
    <source>
        <dbReference type="EMBL" id="KXT08070.1"/>
    </source>
</evidence>
<proteinExistence type="predicted"/>
<dbReference type="InterPro" id="IPR052061">
    <property type="entry name" value="PTE-AB_protein"/>
</dbReference>
<sequence length="196" mass="21548">MNRPRYSSIDLGRHHPDFKASSWVQNVLARDDMEIIPEVSPDPDNTSIMNPLFDSTLSHETGLRARLLFRRPTSEPDSVVKHETCQFMSVGEGIDGRSGRGHGGFTSLVLDHLTGTVAKVENPAADGEPPATVTITVDYKAPVRTPCIILLRSWPIEISGRKAWMKGVVEGEDGKPYATAKALFINLKAPYQPAKL</sequence>
<dbReference type="SUPFAM" id="SSF54637">
    <property type="entry name" value="Thioesterase/thiol ester dehydrase-isomerase"/>
    <property type="match status" value="1"/>
</dbReference>
<dbReference type="Pfam" id="PF03061">
    <property type="entry name" value="4HBT"/>
    <property type="match status" value="1"/>
</dbReference>
<dbReference type="PANTHER" id="PTHR47260:SF3">
    <property type="entry name" value="THIOESTERASE FAMILY PROTEIN (AFU_ORTHOLOGUE AFUA_7G03960)"/>
    <property type="match status" value="1"/>
</dbReference>
<dbReference type="Gene3D" id="3.10.129.10">
    <property type="entry name" value="Hotdog Thioesterase"/>
    <property type="match status" value="1"/>
</dbReference>
<dbReference type="PANTHER" id="PTHR47260">
    <property type="entry name" value="UPF0644 PROTEIN PB2B4.06"/>
    <property type="match status" value="1"/>
</dbReference>
<dbReference type="AlphaFoldDB" id="A0A139HZZ7"/>